<dbReference type="EMBL" id="CP011005">
    <property type="protein sequence ID" value="AJT40906.1"/>
    <property type="molecule type" value="Genomic_DNA"/>
</dbReference>
<evidence type="ECO:0008006" key="3">
    <source>
        <dbReference type="Google" id="ProtNLM"/>
    </source>
</evidence>
<dbReference type="STRING" id="1618207.UM93_04160"/>
<dbReference type="PATRIC" id="fig|1618207.4.peg.846"/>
<evidence type="ECO:0000313" key="1">
    <source>
        <dbReference type="EMBL" id="AJT40906.1"/>
    </source>
</evidence>
<sequence length="250" mass="28275">MNSENPENYKFQTNLILRKNLYKDIDFSETSEKGIVSIESRFERCKFTNLRLKSFSFASGMGLSEYNDCIFDNSDLGRTTGGLMRFSRCSFQNTKMTDLQARTADFLDCVFTGKLDQVTFFGKSDIDDPLSPLRQNEVAGNDFSNADIGDINFLAGVKLEAQKLPRGGDYMVINNAESVLNKARFDALRMNNTDRGLEIIKTIDVFSEVVAGGQADIFVSKRRVPNYLKSTFDDFFDFMLPYLSHKFGSA</sequence>
<accession>A0A0D4BXQ7</accession>
<dbReference type="Proteomes" id="UP000061839">
    <property type="component" value="Chromosome"/>
</dbReference>
<dbReference type="KEGG" id="ari:UM93_04160"/>
<gene>
    <name evidence="1" type="ORF">UM93_04160</name>
</gene>
<organism evidence="1 2">
    <name type="scientific">Psychromicrobium lacuslunae</name>
    <dbReference type="NCBI Taxonomy" id="1618207"/>
    <lineage>
        <taxon>Bacteria</taxon>
        <taxon>Bacillati</taxon>
        <taxon>Actinomycetota</taxon>
        <taxon>Actinomycetes</taxon>
        <taxon>Micrococcales</taxon>
        <taxon>Micrococcaceae</taxon>
        <taxon>Psychromicrobium</taxon>
    </lineage>
</organism>
<dbReference type="AlphaFoldDB" id="A0A0D4BXQ7"/>
<keyword evidence="2" id="KW-1185">Reference proteome</keyword>
<protein>
    <recommendedName>
        <fullName evidence="3">Pentapeptide repeat-containing protein</fullName>
    </recommendedName>
</protein>
<evidence type="ECO:0000313" key="2">
    <source>
        <dbReference type="Proteomes" id="UP000061839"/>
    </source>
</evidence>
<proteinExistence type="predicted"/>
<dbReference type="Gene3D" id="2.160.20.80">
    <property type="entry name" value="E3 ubiquitin-protein ligase SopA"/>
    <property type="match status" value="1"/>
</dbReference>
<dbReference type="HOGENOM" id="CLU_1109642_0_0_11"/>
<dbReference type="SUPFAM" id="SSF141571">
    <property type="entry name" value="Pentapeptide repeat-like"/>
    <property type="match status" value="1"/>
</dbReference>
<name>A0A0D4BXQ7_9MICC</name>
<reference evidence="1 2" key="1">
    <citation type="journal article" date="2015" name="Genome Announc.">
        <title>Complete Genome Sequencing of Protease-Producing Novel Arthrobacter sp. Strain IHBB 11108 Using PacBio Single-Molecule Real-Time Sequencing Technology.</title>
        <authorList>
            <person name="Kiran S."/>
            <person name="Swarnkar M.K."/>
            <person name="Pal M."/>
            <person name="Thakur R."/>
            <person name="Tewari R."/>
            <person name="Singh A.K."/>
            <person name="Gulati A."/>
        </authorList>
    </citation>
    <scope>NUCLEOTIDE SEQUENCE [LARGE SCALE GENOMIC DNA]</scope>
    <source>
        <strain evidence="1 2">IHBB 11108</strain>
    </source>
</reference>